<dbReference type="RefSeq" id="WP_249301151.1">
    <property type="nucleotide sequence ID" value="NZ_CP060634.1"/>
</dbReference>
<dbReference type="InterPro" id="IPR020843">
    <property type="entry name" value="ER"/>
</dbReference>
<dbReference type="InterPro" id="IPR013149">
    <property type="entry name" value="ADH-like_C"/>
</dbReference>
<dbReference type="FunFam" id="3.40.50.720:FF:000068">
    <property type="entry name" value="Sorbitol dehydrogenase"/>
    <property type="match status" value="1"/>
</dbReference>
<dbReference type="EMBL" id="CP060634">
    <property type="protein sequence ID" value="QNM04627.1"/>
    <property type="molecule type" value="Genomic_DNA"/>
</dbReference>
<proteinExistence type="inferred from homology"/>
<keyword evidence="10" id="KW-1185">Reference proteome</keyword>
<accession>A0A7G9G1E5</accession>
<dbReference type="InterPro" id="IPR045306">
    <property type="entry name" value="SDH-like"/>
</dbReference>
<dbReference type="SUPFAM" id="SSF50129">
    <property type="entry name" value="GroES-like"/>
    <property type="match status" value="1"/>
</dbReference>
<dbReference type="PANTHER" id="PTHR43161">
    <property type="entry name" value="SORBITOL DEHYDROGENASE"/>
    <property type="match status" value="1"/>
</dbReference>
<keyword evidence="4 7" id="KW-0862">Zinc</keyword>
<dbReference type="InterPro" id="IPR013154">
    <property type="entry name" value="ADH-like_N"/>
</dbReference>
<dbReference type="GO" id="GO:0016616">
    <property type="term" value="F:oxidoreductase activity, acting on the CH-OH group of donors, NAD or NADP as acceptor"/>
    <property type="evidence" value="ECO:0007669"/>
    <property type="project" value="InterPro"/>
</dbReference>
<keyword evidence="5" id="KW-0560">Oxidoreductase</keyword>
<evidence type="ECO:0000313" key="9">
    <source>
        <dbReference type="EMBL" id="QNM04627.1"/>
    </source>
</evidence>
<feature type="domain" description="Enoyl reductase (ER)" evidence="8">
    <location>
        <begin position="8"/>
        <end position="342"/>
    </location>
</feature>
<comment type="cofactor">
    <cofactor evidence="1 7">
        <name>Zn(2+)</name>
        <dbReference type="ChEBI" id="CHEBI:29105"/>
    </cofactor>
</comment>
<dbReference type="SMART" id="SM00829">
    <property type="entry name" value="PKS_ER"/>
    <property type="match status" value="1"/>
</dbReference>
<dbReference type="KEGG" id="qdo:H9Q78_09125"/>
<keyword evidence="3 7" id="KW-0479">Metal-binding</keyword>
<organism evidence="9 10">
    <name type="scientific">Qiania dongpingensis</name>
    <dbReference type="NCBI Taxonomy" id="2763669"/>
    <lineage>
        <taxon>Bacteria</taxon>
        <taxon>Bacillati</taxon>
        <taxon>Bacillota</taxon>
        <taxon>Clostridia</taxon>
        <taxon>Lachnospirales</taxon>
        <taxon>Lachnospiraceae</taxon>
        <taxon>Qiania</taxon>
    </lineage>
</organism>
<dbReference type="Proteomes" id="UP000515823">
    <property type="component" value="Chromosome"/>
</dbReference>
<dbReference type="SUPFAM" id="SSF51735">
    <property type="entry name" value="NAD(P)-binding Rossmann-fold domains"/>
    <property type="match status" value="1"/>
</dbReference>
<evidence type="ECO:0000256" key="3">
    <source>
        <dbReference type="ARBA" id="ARBA00022723"/>
    </source>
</evidence>
<dbReference type="InterPro" id="IPR002328">
    <property type="entry name" value="ADH_Zn_CS"/>
</dbReference>
<sequence>MKAAYLEKPMEIVIRDNADVPVPGPEEALVKVEYCGVCGSDVHFYKDGHIGDVTAPPSFILGHEVAGTVMKVGNLVSGLRPGERVALEPGYPCGTCELCRSGKYNLCRSVRFFADPPTQGALQEYVVHPAGMCYPLPKSVSTEEGALVEPLAVGLHAAGQGNVTLGDRVLILGGGCIGLVTLLAAKARGASEIVVADLFEKRLEAAKRLGANGIINAGKEDVAARVKEIFGERGADVVFETAGSAATIGEAPFFVKRGGTVVLVGMAAESTINFNFSQIMVKEVTIRSVFRYRNLYPVAIAAIASGSIDVKPIVTHYFSFDDSDAAFRTVVKEAKDVIKAVIRF</sequence>
<evidence type="ECO:0000259" key="8">
    <source>
        <dbReference type="SMART" id="SM00829"/>
    </source>
</evidence>
<evidence type="ECO:0000313" key="10">
    <source>
        <dbReference type="Proteomes" id="UP000515823"/>
    </source>
</evidence>
<dbReference type="Pfam" id="PF08240">
    <property type="entry name" value="ADH_N"/>
    <property type="match status" value="1"/>
</dbReference>
<dbReference type="InterPro" id="IPR011032">
    <property type="entry name" value="GroES-like_sf"/>
</dbReference>
<dbReference type="Gene3D" id="3.40.50.720">
    <property type="entry name" value="NAD(P)-binding Rossmann-like Domain"/>
    <property type="match status" value="1"/>
</dbReference>
<evidence type="ECO:0000256" key="7">
    <source>
        <dbReference type="RuleBase" id="RU361277"/>
    </source>
</evidence>
<dbReference type="InterPro" id="IPR036291">
    <property type="entry name" value="NAD(P)-bd_dom_sf"/>
</dbReference>
<keyword evidence="6" id="KW-0520">NAD</keyword>
<dbReference type="Gene3D" id="3.90.180.10">
    <property type="entry name" value="Medium-chain alcohol dehydrogenases, catalytic domain"/>
    <property type="match status" value="1"/>
</dbReference>
<dbReference type="Pfam" id="PF00107">
    <property type="entry name" value="ADH_zinc_N"/>
    <property type="match status" value="1"/>
</dbReference>
<name>A0A7G9G1E5_9FIRM</name>
<dbReference type="GO" id="GO:0008270">
    <property type="term" value="F:zinc ion binding"/>
    <property type="evidence" value="ECO:0007669"/>
    <property type="project" value="InterPro"/>
</dbReference>
<evidence type="ECO:0000256" key="5">
    <source>
        <dbReference type="ARBA" id="ARBA00023002"/>
    </source>
</evidence>
<comment type="similarity">
    <text evidence="2 7">Belongs to the zinc-containing alcohol dehydrogenase family.</text>
</comment>
<evidence type="ECO:0000256" key="1">
    <source>
        <dbReference type="ARBA" id="ARBA00001947"/>
    </source>
</evidence>
<reference evidence="9" key="1">
    <citation type="submission" date="2020-08" db="EMBL/GenBank/DDBJ databases">
        <authorList>
            <person name="Liu C."/>
            <person name="Sun Q."/>
        </authorList>
    </citation>
    <scope>NUCLEOTIDE SEQUENCE [LARGE SCALE GENOMIC DNA]</scope>
    <source>
        <strain evidence="9">NSJ-38</strain>
    </source>
</reference>
<dbReference type="PROSITE" id="PS00059">
    <property type="entry name" value="ADH_ZINC"/>
    <property type="match status" value="1"/>
</dbReference>
<dbReference type="PANTHER" id="PTHR43161:SF9">
    <property type="entry name" value="SORBITOL DEHYDROGENASE"/>
    <property type="match status" value="1"/>
</dbReference>
<dbReference type="CDD" id="cd05285">
    <property type="entry name" value="sorbitol_DH"/>
    <property type="match status" value="1"/>
</dbReference>
<evidence type="ECO:0000256" key="6">
    <source>
        <dbReference type="ARBA" id="ARBA00023027"/>
    </source>
</evidence>
<evidence type="ECO:0000256" key="2">
    <source>
        <dbReference type="ARBA" id="ARBA00008072"/>
    </source>
</evidence>
<gene>
    <name evidence="9" type="ORF">H9Q78_09125</name>
</gene>
<dbReference type="AlphaFoldDB" id="A0A7G9G1E5"/>
<evidence type="ECO:0000256" key="4">
    <source>
        <dbReference type="ARBA" id="ARBA00022833"/>
    </source>
</evidence>
<protein>
    <submittedName>
        <fullName evidence="9">NAD(P)-dependent alcohol dehydrogenase</fullName>
    </submittedName>
</protein>